<dbReference type="EMBL" id="JACHEU010000004">
    <property type="protein sequence ID" value="MBB6014119.1"/>
    <property type="molecule type" value="Genomic_DNA"/>
</dbReference>
<dbReference type="Proteomes" id="UP000533306">
    <property type="component" value="Unassembled WGS sequence"/>
</dbReference>
<gene>
    <name evidence="3" type="ORF">HNR59_003513</name>
</gene>
<proteinExistence type="inferred from homology"/>
<dbReference type="InterPro" id="IPR029045">
    <property type="entry name" value="ClpP/crotonase-like_dom_sf"/>
</dbReference>
<evidence type="ECO:0000313" key="3">
    <source>
        <dbReference type="EMBL" id="MBB6014119.1"/>
    </source>
</evidence>
<accession>A0A7W9VVQ7</accession>
<dbReference type="InterPro" id="IPR001753">
    <property type="entry name" value="Enoyl-CoA_hydra/iso"/>
</dbReference>
<dbReference type="Pfam" id="PF00378">
    <property type="entry name" value="ECH_1"/>
    <property type="match status" value="1"/>
</dbReference>
<reference evidence="3 4" key="1">
    <citation type="submission" date="2020-08" db="EMBL/GenBank/DDBJ databases">
        <title>Genomic Encyclopedia of Type Strains, Phase IV (KMG-IV): sequencing the most valuable type-strain genomes for metagenomic binning, comparative biology and taxonomic classification.</title>
        <authorList>
            <person name="Goeker M."/>
        </authorList>
    </citation>
    <scope>NUCLEOTIDE SEQUENCE [LARGE SCALE GENOMIC DNA]</scope>
    <source>
        <strain evidence="3 4">DSM 11099</strain>
    </source>
</reference>
<evidence type="ECO:0000256" key="1">
    <source>
        <dbReference type="ARBA" id="ARBA00005254"/>
    </source>
</evidence>
<sequence>MDYQNIKLKKEDWLATLTLSRPQKMNALSKELQLEMQHAMDDLEADETIRAVIINGEGKCFSAGFDITGTGGEPPTVQDWRAGVKRENDTWFRIWRSRLPYIAAVHGYCLGGACELSMVCDITIAAEDAQFGEPEIQFQSAPPFPIMPWVLGMKKTKELLLTGDRIDAMEAHRIGLVNRVVPTDELAGSARELARKLSMIPPPAMHLNKQSLNRQYDIRGFQSTVDYGAEIFTLVLTSDSQEKRDFDNIAAEHGLKAAFKWRDDKFAAPRN</sequence>
<comment type="similarity">
    <text evidence="1 2">Belongs to the enoyl-CoA hydratase/isomerase family.</text>
</comment>
<dbReference type="InterPro" id="IPR018376">
    <property type="entry name" value="Enoyl-CoA_hyd/isom_CS"/>
</dbReference>
<dbReference type="RefSeq" id="WP_183832304.1">
    <property type="nucleotide sequence ID" value="NZ_JACHEU010000004.1"/>
</dbReference>
<dbReference type="GO" id="GO:0006635">
    <property type="term" value="P:fatty acid beta-oxidation"/>
    <property type="evidence" value="ECO:0007669"/>
    <property type="project" value="TreeGrafter"/>
</dbReference>
<dbReference type="CDD" id="cd06558">
    <property type="entry name" value="crotonase-like"/>
    <property type="match status" value="1"/>
</dbReference>
<dbReference type="PANTHER" id="PTHR11941">
    <property type="entry name" value="ENOYL-COA HYDRATASE-RELATED"/>
    <property type="match status" value="1"/>
</dbReference>
<name>A0A7W9VVQ7_9HYPH</name>
<dbReference type="GO" id="GO:0003824">
    <property type="term" value="F:catalytic activity"/>
    <property type="evidence" value="ECO:0007669"/>
    <property type="project" value="InterPro"/>
</dbReference>
<protein>
    <submittedName>
        <fullName evidence="3">Enoyl-CoA hydratase/carnithine racemase</fullName>
    </submittedName>
</protein>
<dbReference type="PROSITE" id="PS00166">
    <property type="entry name" value="ENOYL_COA_HYDRATASE"/>
    <property type="match status" value="1"/>
</dbReference>
<organism evidence="3 4">
    <name type="scientific">Aquamicrobium lusatiense</name>
    <dbReference type="NCBI Taxonomy" id="89772"/>
    <lineage>
        <taxon>Bacteria</taxon>
        <taxon>Pseudomonadati</taxon>
        <taxon>Pseudomonadota</taxon>
        <taxon>Alphaproteobacteria</taxon>
        <taxon>Hyphomicrobiales</taxon>
        <taxon>Phyllobacteriaceae</taxon>
        <taxon>Aquamicrobium</taxon>
    </lineage>
</organism>
<dbReference type="PANTHER" id="PTHR11941:SF54">
    <property type="entry name" value="ENOYL-COA HYDRATASE, MITOCHONDRIAL"/>
    <property type="match status" value="1"/>
</dbReference>
<evidence type="ECO:0000313" key="4">
    <source>
        <dbReference type="Proteomes" id="UP000533306"/>
    </source>
</evidence>
<evidence type="ECO:0000256" key="2">
    <source>
        <dbReference type="RuleBase" id="RU003707"/>
    </source>
</evidence>
<dbReference type="Gene3D" id="3.90.226.10">
    <property type="entry name" value="2-enoyl-CoA Hydratase, Chain A, domain 1"/>
    <property type="match status" value="1"/>
</dbReference>
<comment type="caution">
    <text evidence="3">The sequence shown here is derived from an EMBL/GenBank/DDBJ whole genome shotgun (WGS) entry which is preliminary data.</text>
</comment>
<dbReference type="AlphaFoldDB" id="A0A7W9VVQ7"/>
<dbReference type="SUPFAM" id="SSF52096">
    <property type="entry name" value="ClpP/crotonase"/>
    <property type="match status" value="1"/>
</dbReference>
<keyword evidence="4" id="KW-1185">Reference proteome</keyword>